<dbReference type="EC" id="2.4.1.186" evidence="2"/>
<dbReference type="PANTHER" id="PTHR11183">
    <property type="entry name" value="GLYCOGENIN SUBFAMILY MEMBER"/>
    <property type="match status" value="1"/>
</dbReference>
<dbReference type="FunFam" id="3.90.550.10:FF:000085">
    <property type="entry name" value="Glycogenin, isoform B"/>
    <property type="match status" value="1"/>
</dbReference>
<dbReference type="SUPFAM" id="SSF53448">
    <property type="entry name" value="Nucleotide-diphospho-sugar transferases"/>
    <property type="match status" value="1"/>
</dbReference>
<feature type="region of interest" description="Disordered" evidence="3">
    <location>
        <begin position="674"/>
        <end position="695"/>
    </location>
</feature>
<organism evidence="4 5">
    <name type="scientific">Ooceraea biroi</name>
    <name type="common">Clonal raider ant</name>
    <name type="synonym">Cerapachys biroi</name>
    <dbReference type="NCBI Taxonomy" id="2015173"/>
    <lineage>
        <taxon>Eukaryota</taxon>
        <taxon>Metazoa</taxon>
        <taxon>Ecdysozoa</taxon>
        <taxon>Arthropoda</taxon>
        <taxon>Hexapoda</taxon>
        <taxon>Insecta</taxon>
        <taxon>Pterygota</taxon>
        <taxon>Neoptera</taxon>
        <taxon>Endopterygota</taxon>
        <taxon>Hymenoptera</taxon>
        <taxon>Apocrita</taxon>
        <taxon>Aculeata</taxon>
        <taxon>Formicoidea</taxon>
        <taxon>Formicidae</taxon>
        <taxon>Dorylinae</taxon>
        <taxon>Ooceraea</taxon>
    </lineage>
</organism>
<dbReference type="InterPro" id="IPR002495">
    <property type="entry name" value="Glyco_trans_8"/>
</dbReference>
<feature type="region of interest" description="Disordered" evidence="3">
    <location>
        <begin position="321"/>
        <end position="372"/>
    </location>
</feature>
<dbReference type="Pfam" id="PF01501">
    <property type="entry name" value="Glyco_transf_8"/>
    <property type="match status" value="2"/>
</dbReference>
<dbReference type="InterPro" id="IPR029044">
    <property type="entry name" value="Nucleotide-diphossugar_trans"/>
</dbReference>
<dbReference type="EMBL" id="KK107128">
    <property type="protein sequence ID" value="EZA58346.1"/>
    <property type="molecule type" value="Genomic_DNA"/>
</dbReference>
<feature type="compositionally biased region" description="Basic and acidic residues" evidence="3">
    <location>
        <begin position="726"/>
        <end position="747"/>
    </location>
</feature>
<dbReference type="OrthoDB" id="2014201at2759"/>
<keyword evidence="5" id="KW-1185">Reference proteome</keyword>
<comment type="similarity">
    <text evidence="1">Belongs to the glycosyltransferase 8 family. Glycogenin subfamily.</text>
</comment>
<accession>A0A026WRM8</accession>
<dbReference type="Proteomes" id="UP000053097">
    <property type="component" value="Unassembled WGS sequence"/>
</dbReference>
<dbReference type="InterPro" id="IPR050587">
    <property type="entry name" value="GNT1/Glycosyltrans_8"/>
</dbReference>
<dbReference type="GO" id="GO:0005978">
    <property type="term" value="P:glycogen biosynthetic process"/>
    <property type="evidence" value="ECO:0007669"/>
    <property type="project" value="UniProtKB-ARBA"/>
</dbReference>
<reference evidence="4 5" key="1">
    <citation type="journal article" date="2014" name="Curr. Biol.">
        <title>The genome of the clonal raider ant Cerapachys biroi.</title>
        <authorList>
            <person name="Oxley P.R."/>
            <person name="Ji L."/>
            <person name="Fetter-Pruneda I."/>
            <person name="McKenzie S.K."/>
            <person name="Li C."/>
            <person name="Hu H."/>
            <person name="Zhang G."/>
            <person name="Kronauer D.J."/>
        </authorList>
    </citation>
    <scope>NUCLEOTIDE SEQUENCE [LARGE SCALE GENOMIC DNA]</scope>
</reference>
<evidence type="ECO:0000256" key="3">
    <source>
        <dbReference type="SAM" id="MobiDB-lite"/>
    </source>
</evidence>
<protein>
    <recommendedName>
        <fullName evidence="2">glycogenin glucosyltransferase</fullName>
        <ecNumber evidence="2">2.4.1.186</ecNumber>
    </recommendedName>
</protein>
<feature type="compositionally biased region" description="Basic and acidic residues" evidence="3">
    <location>
        <begin position="826"/>
        <end position="840"/>
    </location>
</feature>
<evidence type="ECO:0000313" key="4">
    <source>
        <dbReference type="EMBL" id="EZA58346.1"/>
    </source>
</evidence>
<dbReference type="OMA" id="HTEHHHW"/>
<feature type="compositionally biased region" description="Low complexity" evidence="3">
    <location>
        <begin position="871"/>
        <end position="889"/>
    </location>
</feature>
<feature type="compositionally biased region" description="Polar residues" evidence="3">
    <location>
        <begin position="397"/>
        <end position="415"/>
    </location>
</feature>
<feature type="compositionally biased region" description="Low complexity" evidence="3">
    <location>
        <begin position="763"/>
        <end position="775"/>
    </location>
</feature>
<dbReference type="AlphaFoldDB" id="A0A026WRM8"/>
<feature type="region of interest" description="Disordered" evidence="3">
    <location>
        <begin position="712"/>
        <end position="961"/>
    </location>
</feature>
<feature type="region of interest" description="Disordered" evidence="3">
    <location>
        <begin position="390"/>
        <end position="428"/>
    </location>
</feature>
<feature type="compositionally biased region" description="Basic residues" evidence="3">
    <location>
        <begin position="890"/>
        <end position="902"/>
    </location>
</feature>
<evidence type="ECO:0000313" key="5">
    <source>
        <dbReference type="Proteomes" id="UP000053097"/>
    </source>
</evidence>
<dbReference type="CDD" id="cd02537">
    <property type="entry name" value="GT8_Glycogenin"/>
    <property type="match status" value="1"/>
</dbReference>
<name>A0A026WRM8_OOCBI</name>
<evidence type="ECO:0000256" key="1">
    <source>
        <dbReference type="ARBA" id="ARBA00038162"/>
    </source>
</evidence>
<sequence>MGGYAWVTLATNDAYSLGALVLAHSLRRVGTKYELACLVTPGVTAVMREKLAAVFSFVQEVNVLDSKDEANLALLARPELGITFTKLHCWRLTQYEKCVFVDADTLVVRNCDELFEREELSAAPDVGWPDCFNSGVFVFRPSQQTFASITAFAAAKGSFDGGDQGLLNMYFSDWATKDISKHLPFIYNMCSTATYSYLPAFKQFGEDVRIIHFIGVTKPWLQYFDTLTGIVQPPPGSAHLQPLLQLWWNIFCEHVHPQLSTSMAGIAGALAQITLGEARSAAQVALEEHLRKQSWEQGQIDYMGRDSFDNIWKKICETLSLAPQRQPTPPKEEDTATSKESTALAESAPAESAPADVEVTKPTVEADKDPTQPLICQLPEEKLPAAQITEQKASEESIASQEATAKVSSELSQPATGDVCARPTTESKSTELLEAGTVSAETIAEQYKLPSLAVLPEAAPQDKSLPLESKGTDLQASTCPPSADAVCKPAVQETVMAVAQADSALPSTEAKPEAPTSTVQAAVLPASIGADSPQKVVASPDLTQPLTIDPSEQHAEMLLAASEVSTVSPVPIQVAESVLQAEPKESVSGAAVSDQAIATTVTAVHESTSVAPVATTAEAVQLNGSACEVKKPGDAAPVSAVKADAPAVELTEQPASDVATIKDASSEAPLVAEKVESGSGEVPPKGSPATVEKLAEPASTAAVEVAQIAKTEAAEAKPAEQVAKTEAAEAKPAEQIAKIETKEEKSPEQVVKAESTEAKPIEPAKATEAAAATAISQSGVLESPIAAQAPPTTESVEAKELNIPSTPTVIEATPPISPLAESAQELEEKAAKKSLKKSDSADGTEGEGEDKKAKKTVKKTVKKSKAKPEEAASSAAVAESAAPAESSQSKAKKSVKVTKKTGLKSGQSLETDTSVPETPPPPSPVSTAAPDVPVPPKRKTKGSTSGTSAKGPTGKKPEAEE</sequence>
<evidence type="ECO:0000256" key="2">
    <source>
        <dbReference type="ARBA" id="ARBA00038934"/>
    </source>
</evidence>
<feature type="compositionally biased region" description="Low complexity" evidence="3">
    <location>
        <begin position="345"/>
        <end position="355"/>
    </location>
</feature>
<proteinExistence type="inferred from homology"/>
<dbReference type="Gene3D" id="3.90.550.10">
    <property type="entry name" value="Spore Coat Polysaccharide Biosynthesis Protein SpsA, Chain A"/>
    <property type="match status" value="1"/>
</dbReference>
<gene>
    <name evidence="4" type="ORF">X777_01303</name>
</gene>
<feature type="compositionally biased region" description="Basic residues" evidence="3">
    <location>
        <begin position="853"/>
        <end position="865"/>
    </location>
</feature>
<dbReference type="STRING" id="2015173.A0A026WRM8"/>
<dbReference type="GO" id="GO:0008466">
    <property type="term" value="F:glycogenin glucosyltransferase activity"/>
    <property type="evidence" value="ECO:0007669"/>
    <property type="project" value="UniProtKB-EC"/>
</dbReference>